<dbReference type="EMBL" id="SNQG01000003">
    <property type="protein sequence ID" value="TEW66811.1"/>
    <property type="molecule type" value="Genomic_DNA"/>
</dbReference>
<keyword evidence="4" id="KW-0378">Hydrolase</keyword>
<dbReference type="GO" id="GO:0006508">
    <property type="term" value="P:proteolysis"/>
    <property type="evidence" value="ECO:0007669"/>
    <property type="project" value="UniProtKB-KW"/>
</dbReference>
<evidence type="ECO:0000256" key="7">
    <source>
        <dbReference type="SAM" id="Phobius"/>
    </source>
</evidence>
<dbReference type="GO" id="GO:0004252">
    <property type="term" value="F:serine-type endopeptidase activity"/>
    <property type="evidence" value="ECO:0007669"/>
    <property type="project" value="InterPro"/>
</dbReference>
<dbReference type="OrthoDB" id="797199at2"/>
<evidence type="ECO:0000256" key="3">
    <source>
        <dbReference type="ARBA" id="ARBA00022692"/>
    </source>
</evidence>
<feature type="transmembrane region" description="Helical" evidence="7">
    <location>
        <begin position="26"/>
        <end position="45"/>
    </location>
</feature>
<feature type="transmembrane region" description="Helical" evidence="7">
    <location>
        <begin position="195"/>
        <end position="215"/>
    </location>
</feature>
<reference evidence="10" key="2">
    <citation type="submission" date="2019-03" db="EMBL/GenBank/DDBJ databases">
        <authorList>
            <person name="Yan Y.-Q."/>
            <person name="Du Z.-J."/>
        </authorList>
    </citation>
    <scope>NUCLEOTIDE SEQUENCE</scope>
    <source>
        <strain evidence="10">PP-F2FG21</strain>
    </source>
</reference>
<evidence type="ECO:0000256" key="6">
    <source>
        <dbReference type="ARBA" id="ARBA00023136"/>
    </source>
</evidence>
<keyword evidence="10" id="KW-0645">Protease</keyword>
<feature type="transmembrane region" description="Helical" evidence="7">
    <location>
        <begin position="136"/>
        <end position="155"/>
    </location>
</feature>
<dbReference type="Pfam" id="PF01694">
    <property type="entry name" value="Rhomboid"/>
    <property type="match status" value="1"/>
</dbReference>
<evidence type="ECO:0000313" key="9">
    <source>
        <dbReference type="EMBL" id="MBB3971293.1"/>
    </source>
</evidence>
<dbReference type="PANTHER" id="PTHR43731:SF14">
    <property type="entry name" value="PRESENILIN-ASSOCIATED RHOMBOID-LIKE PROTEIN, MITOCHONDRIAL"/>
    <property type="match status" value="1"/>
</dbReference>
<protein>
    <submittedName>
        <fullName evidence="9">Membrane associated rhomboid family serine protease</fullName>
    </submittedName>
    <submittedName>
        <fullName evidence="10">Rhomboid family intramembrane serine protease</fullName>
    </submittedName>
</protein>
<evidence type="ECO:0000256" key="4">
    <source>
        <dbReference type="ARBA" id="ARBA00022801"/>
    </source>
</evidence>
<dbReference type="Gene3D" id="1.20.1540.10">
    <property type="entry name" value="Rhomboid-like"/>
    <property type="match status" value="1"/>
</dbReference>
<evidence type="ECO:0000256" key="1">
    <source>
        <dbReference type="ARBA" id="ARBA00004141"/>
    </source>
</evidence>
<reference evidence="9 12" key="3">
    <citation type="submission" date="2020-08" db="EMBL/GenBank/DDBJ databases">
        <title>Genomic Encyclopedia of Type Strains, Phase IV (KMG-IV): sequencing the most valuable type-strain genomes for metagenomic binning, comparative biology and taxonomic classification.</title>
        <authorList>
            <person name="Goeker M."/>
        </authorList>
    </citation>
    <scope>NUCLEOTIDE SEQUENCE [LARGE SCALE GENOMIC DNA]</scope>
    <source>
        <strain evidence="9 12">DSM 100995</strain>
    </source>
</reference>
<evidence type="ECO:0000256" key="5">
    <source>
        <dbReference type="ARBA" id="ARBA00022989"/>
    </source>
</evidence>
<proteinExistence type="inferred from homology"/>
<comment type="similarity">
    <text evidence="2">Belongs to the peptidase S54 family.</text>
</comment>
<keyword evidence="3 7" id="KW-0812">Transmembrane</keyword>
<name>A0A4Y8AFK5_9SPHI</name>
<gene>
    <name evidence="10" type="ORF">E2R65_10370</name>
    <name evidence="9" type="ORF">GGR35_003921</name>
</gene>
<keyword evidence="5 7" id="KW-1133">Transmembrane helix</keyword>
<keyword evidence="6 7" id="KW-0472">Membrane</keyword>
<keyword evidence="12" id="KW-1185">Reference proteome</keyword>
<dbReference type="RefSeq" id="WP_134336416.1">
    <property type="nucleotide sequence ID" value="NZ_BMCZ01000003.1"/>
</dbReference>
<comment type="subcellular location">
    <subcellularLocation>
        <location evidence="1">Membrane</location>
        <topology evidence="1">Multi-pass membrane protein</topology>
    </subcellularLocation>
</comment>
<evidence type="ECO:0000256" key="2">
    <source>
        <dbReference type="ARBA" id="ARBA00009045"/>
    </source>
</evidence>
<dbReference type="SUPFAM" id="SSF144091">
    <property type="entry name" value="Rhomboid-like"/>
    <property type="match status" value="1"/>
</dbReference>
<feature type="transmembrane region" description="Helical" evidence="7">
    <location>
        <begin position="109"/>
        <end position="129"/>
    </location>
</feature>
<dbReference type="AlphaFoldDB" id="A0A4Y8AFK5"/>
<evidence type="ECO:0000313" key="12">
    <source>
        <dbReference type="Proteomes" id="UP000583101"/>
    </source>
</evidence>
<feature type="transmembrane region" description="Helical" evidence="7">
    <location>
        <begin position="80"/>
        <end position="97"/>
    </location>
</feature>
<dbReference type="GO" id="GO:0016020">
    <property type="term" value="C:membrane"/>
    <property type="evidence" value="ECO:0007669"/>
    <property type="project" value="UniProtKB-SubCell"/>
</dbReference>
<reference evidence="10 11" key="1">
    <citation type="journal article" date="2016" name="Int. J. Syst. Evol. Microbiol.">
        <title>Proposal of Mucilaginibacter phyllosphaerae sp. nov. isolated from the phyllosphere of Galium album.</title>
        <authorList>
            <person name="Aydogan E.L."/>
            <person name="Busse H.J."/>
            <person name="Moser G."/>
            <person name="Muller C."/>
            <person name="Kampfer P."/>
            <person name="Glaeser S.P."/>
        </authorList>
    </citation>
    <scope>NUCLEOTIDE SEQUENCE [LARGE SCALE GENOMIC DNA]</scope>
    <source>
        <strain evidence="10 11">PP-F2FG21</strain>
    </source>
</reference>
<dbReference type="PANTHER" id="PTHR43731">
    <property type="entry name" value="RHOMBOID PROTEASE"/>
    <property type="match status" value="1"/>
</dbReference>
<sequence length="216" mass="24143">MDCKLLVKVIAKYIAMTASNRFNPQETPVCLSLLGIIIIGSLLALKKQRLFLSGIMHPVSIKKEKEYYRLFTSDAIHNDLMHLLINAFALFAVGSQLEEYLRTVKSFGSVWFLVIYLTSCLFGNVLTFLKYRNDFAFSSAGASGSILGCMMAFMILQPYHIAFYVPVAGGIVNMYTALIYILFLIGYQLRSKNPLVNNEVHFYGALGGIISALLIK</sequence>
<dbReference type="InterPro" id="IPR035952">
    <property type="entry name" value="Rhomboid-like_sf"/>
</dbReference>
<dbReference type="EMBL" id="JACIEG010000009">
    <property type="protein sequence ID" value="MBB3971293.1"/>
    <property type="molecule type" value="Genomic_DNA"/>
</dbReference>
<evidence type="ECO:0000259" key="8">
    <source>
        <dbReference type="Pfam" id="PF01694"/>
    </source>
</evidence>
<evidence type="ECO:0000313" key="11">
    <source>
        <dbReference type="Proteomes" id="UP000297248"/>
    </source>
</evidence>
<comment type="caution">
    <text evidence="10">The sequence shown here is derived from an EMBL/GenBank/DDBJ whole genome shotgun (WGS) entry which is preliminary data.</text>
</comment>
<feature type="transmembrane region" description="Helical" evidence="7">
    <location>
        <begin position="161"/>
        <end position="183"/>
    </location>
</feature>
<dbReference type="Proteomes" id="UP000583101">
    <property type="component" value="Unassembled WGS sequence"/>
</dbReference>
<feature type="domain" description="Peptidase S54 rhomboid" evidence="8">
    <location>
        <begin position="65"/>
        <end position="214"/>
    </location>
</feature>
<dbReference type="InterPro" id="IPR050925">
    <property type="entry name" value="Rhomboid_protease_S54"/>
</dbReference>
<dbReference type="Proteomes" id="UP000297248">
    <property type="component" value="Unassembled WGS sequence"/>
</dbReference>
<accession>A0A4Y8AFK5</accession>
<organism evidence="10 11">
    <name type="scientific">Mucilaginibacter phyllosphaerae</name>
    <dbReference type="NCBI Taxonomy" id="1812349"/>
    <lineage>
        <taxon>Bacteria</taxon>
        <taxon>Pseudomonadati</taxon>
        <taxon>Bacteroidota</taxon>
        <taxon>Sphingobacteriia</taxon>
        <taxon>Sphingobacteriales</taxon>
        <taxon>Sphingobacteriaceae</taxon>
        <taxon>Mucilaginibacter</taxon>
    </lineage>
</organism>
<dbReference type="InterPro" id="IPR022764">
    <property type="entry name" value="Peptidase_S54_rhomboid_dom"/>
</dbReference>
<evidence type="ECO:0000313" key="10">
    <source>
        <dbReference type="EMBL" id="TEW66811.1"/>
    </source>
</evidence>